<organism evidence="7">
    <name type="scientific">Campylobacter ureolyticus</name>
    <dbReference type="NCBI Taxonomy" id="827"/>
    <lineage>
        <taxon>Bacteria</taxon>
        <taxon>Pseudomonadati</taxon>
        <taxon>Campylobacterota</taxon>
        <taxon>Epsilonproteobacteria</taxon>
        <taxon>Campylobacterales</taxon>
        <taxon>Campylobacteraceae</taxon>
        <taxon>Campylobacter</taxon>
    </lineage>
</organism>
<evidence type="ECO:0000256" key="1">
    <source>
        <dbReference type="ARBA" id="ARBA00007274"/>
    </source>
</evidence>
<dbReference type="Gene3D" id="3.40.50.20">
    <property type="match status" value="1"/>
</dbReference>
<keyword evidence="3" id="KW-0677">Repeat</keyword>
<dbReference type="Pfam" id="PF17836">
    <property type="entry name" value="PglD_N"/>
    <property type="match status" value="1"/>
</dbReference>
<dbReference type="InterPro" id="IPR018357">
    <property type="entry name" value="Hexapep_transf_CS"/>
</dbReference>
<dbReference type="PANTHER" id="PTHR43300">
    <property type="entry name" value="ACETYLTRANSFERASE"/>
    <property type="match status" value="1"/>
</dbReference>
<evidence type="ECO:0000259" key="6">
    <source>
        <dbReference type="Pfam" id="PF17836"/>
    </source>
</evidence>
<keyword evidence="7" id="KW-0012">Acyltransferase</keyword>
<dbReference type="Pfam" id="PF20218">
    <property type="entry name" value="DUF6578"/>
    <property type="match status" value="1"/>
</dbReference>
<dbReference type="InterPro" id="IPR020019">
    <property type="entry name" value="AcTrfase_PglD-like"/>
</dbReference>
<reference evidence="7" key="1">
    <citation type="submission" date="2019-11" db="EMBL/GenBank/DDBJ databases">
        <authorList>
            <person name="Feng L."/>
        </authorList>
    </citation>
    <scope>NUCLEOTIDE SEQUENCE</scope>
    <source>
        <strain evidence="7">CUreolyticusLFYP111</strain>
    </source>
</reference>
<proteinExistence type="inferred from homology"/>
<dbReference type="InterPro" id="IPR011004">
    <property type="entry name" value="Trimer_LpxA-like_sf"/>
</dbReference>
<dbReference type="EMBL" id="CACRSK010000001">
    <property type="protein sequence ID" value="VYS80436.1"/>
    <property type="molecule type" value="Genomic_DNA"/>
</dbReference>
<feature type="binding site" evidence="5">
    <location>
        <begin position="35"/>
        <end position="36"/>
    </location>
    <ligand>
        <name>substrate</name>
    </ligand>
</feature>
<evidence type="ECO:0000256" key="5">
    <source>
        <dbReference type="PIRSR" id="PIRSR620019-2"/>
    </source>
</evidence>
<dbReference type="PANTHER" id="PTHR43300:SF7">
    <property type="entry name" value="UDP-N-ACETYLBACILLOSAMINE N-ACETYLTRANSFERASE"/>
    <property type="match status" value="1"/>
</dbReference>
<dbReference type="CDD" id="cd03360">
    <property type="entry name" value="LbH_AT_putative"/>
    <property type="match status" value="1"/>
</dbReference>
<evidence type="ECO:0000313" key="7">
    <source>
        <dbReference type="EMBL" id="VYS80436.1"/>
    </source>
</evidence>
<dbReference type="Gene3D" id="2.160.10.10">
    <property type="entry name" value="Hexapeptide repeat proteins"/>
    <property type="match status" value="1"/>
</dbReference>
<name>A0A6N2RHV2_9BACT</name>
<feature type="active site" description="Proton acceptor" evidence="4">
    <location>
        <position position="123"/>
    </location>
</feature>
<protein>
    <submittedName>
        <fullName evidence="7">UDP-N-acetylbacillosamine N-acetyltransferase</fullName>
        <ecNumber evidence="7">2.3.1.203</ecNumber>
    </submittedName>
</protein>
<feature type="binding site" evidence="5">
    <location>
        <position position="132"/>
    </location>
    <ligand>
        <name>acetyl-CoA</name>
        <dbReference type="ChEBI" id="CHEBI:57288"/>
    </ligand>
</feature>
<gene>
    <name evidence="7" type="primary">pglD</name>
    <name evidence="7" type="ORF">CULFYP111_00444</name>
</gene>
<dbReference type="InterPro" id="IPR046485">
    <property type="entry name" value="DUF6578"/>
</dbReference>
<keyword evidence="2 7" id="KW-0808">Transferase</keyword>
<feature type="site" description="Increases basicity of active site His" evidence="4">
    <location>
        <position position="124"/>
    </location>
</feature>
<dbReference type="InterPro" id="IPR041561">
    <property type="entry name" value="PglD_N"/>
</dbReference>
<evidence type="ECO:0000256" key="3">
    <source>
        <dbReference type="ARBA" id="ARBA00022737"/>
    </source>
</evidence>
<dbReference type="SUPFAM" id="SSF51161">
    <property type="entry name" value="Trimeric LpxA-like enzymes"/>
    <property type="match status" value="1"/>
</dbReference>
<dbReference type="AlphaFoldDB" id="A0A6N2RHV2"/>
<evidence type="ECO:0000256" key="4">
    <source>
        <dbReference type="PIRSR" id="PIRSR620019-1"/>
    </source>
</evidence>
<dbReference type="PROSITE" id="PS00101">
    <property type="entry name" value="HEXAPEP_TRANSFERASES"/>
    <property type="match status" value="1"/>
</dbReference>
<comment type="similarity">
    <text evidence="1">Belongs to the transferase hexapeptide repeat family.</text>
</comment>
<feature type="binding site" evidence="5">
    <location>
        <position position="56"/>
    </location>
    <ligand>
        <name>substrate</name>
    </ligand>
</feature>
<feature type="domain" description="PglD N-terminal" evidence="6">
    <location>
        <begin position="7"/>
        <end position="68"/>
    </location>
</feature>
<accession>A0A6N2RHV2</accession>
<dbReference type="InterPro" id="IPR050179">
    <property type="entry name" value="Trans_hexapeptide_repeat"/>
</dbReference>
<evidence type="ECO:0000256" key="2">
    <source>
        <dbReference type="ARBA" id="ARBA00022679"/>
    </source>
</evidence>
<dbReference type="NCBIfam" id="TIGR03570">
    <property type="entry name" value="NeuD_NnaD"/>
    <property type="match status" value="1"/>
</dbReference>
<dbReference type="EC" id="2.3.1.203" evidence="7"/>
<dbReference type="GO" id="GO:0016746">
    <property type="term" value="F:acyltransferase activity"/>
    <property type="evidence" value="ECO:0007669"/>
    <property type="project" value="UniProtKB-KW"/>
</dbReference>
<sequence length="317" mass="35077">MVQTKSIYIYGSGGHGKVVGEIARLNGYENIIFLDDKKGLKFSKNLAKFDIIIAVGDNKIRAKLQEKVLNLGFNVVSLIHPKAVISKSAVINQGVVVMAGAIINPDAIIEDGVIINSAAVIEHECVIKKFAHISPNSALAGGVTVGEFCHLGLGSSVIQNIKIGKNSVVGAGAVVINNIPSNSVAVGVPAKVIKNLKLKSLLDKESIFIYYESWEFDCCGKYFSVRDKIDWSVDLDIELRIDKFNIELYYDGHCRAISPYSLVGIVKSINKLYKDDNGNRLVKCCINTNRFEENYKDYRFFGYIVEIENFTLKECRE</sequence>